<dbReference type="PANTHER" id="PTHR31425:SF35">
    <property type="entry name" value="MULTIPLE C2 DOMAIN AND TRANSMEMBRANE REGION PROTEIN 16"/>
    <property type="match status" value="1"/>
</dbReference>
<feature type="non-terminal residue" evidence="3">
    <location>
        <position position="1"/>
    </location>
</feature>
<dbReference type="Pfam" id="PF00168">
    <property type="entry name" value="C2"/>
    <property type="match status" value="2"/>
</dbReference>
<dbReference type="InterPro" id="IPR000008">
    <property type="entry name" value="C2_dom"/>
</dbReference>
<evidence type="ECO:0000256" key="1">
    <source>
        <dbReference type="SAM" id="MobiDB-lite"/>
    </source>
</evidence>
<feature type="compositionally biased region" description="Pro residues" evidence="1">
    <location>
        <begin position="223"/>
        <end position="245"/>
    </location>
</feature>
<dbReference type="EMBL" id="JAPFFJ010000002">
    <property type="protein sequence ID" value="KAJ6434110.1"/>
    <property type="molecule type" value="Genomic_DNA"/>
</dbReference>
<proteinExistence type="predicted"/>
<dbReference type="InterPro" id="IPR047259">
    <property type="entry name" value="QUIRKY-like"/>
</dbReference>
<dbReference type="PROSITE" id="PS50004">
    <property type="entry name" value="C2"/>
    <property type="match status" value="1"/>
</dbReference>
<dbReference type="SUPFAM" id="SSF49562">
    <property type="entry name" value="C2 domain (Calcium/lipid-binding domain, CaLB)"/>
    <property type="match status" value="1"/>
</dbReference>
<comment type="caution">
    <text evidence="3">The sequence shown here is derived from an EMBL/GenBank/DDBJ whole genome shotgun (WGS) entry which is preliminary data.</text>
</comment>
<dbReference type="Gene3D" id="2.60.40.150">
    <property type="entry name" value="C2 domain"/>
    <property type="match status" value="1"/>
</dbReference>
<feature type="domain" description="C2" evidence="2">
    <location>
        <begin position="1"/>
        <end position="110"/>
    </location>
</feature>
<evidence type="ECO:0000313" key="3">
    <source>
        <dbReference type="EMBL" id="KAJ6434110.1"/>
    </source>
</evidence>
<name>A0AAD6PM44_9ROSI</name>
<organism evidence="3 4">
    <name type="scientific">Salix udensis</name>
    <dbReference type="NCBI Taxonomy" id="889485"/>
    <lineage>
        <taxon>Eukaryota</taxon>
        <taxon>Viridiplantae</taxon>
        <taxon>Streptophyta</taxon>
        <taxon>Embryophyta</taxon>
        <taxon>Tracheophyta</taxon>
        <taxon>Spermatophyta</taxon>
        <taxon>Magnoliopsida</taxon>
        <taxon>eudicotyledons</taxon>
        <taxon>Gunneridae</taxon>
        <taxon>Pentapetalae</taxon>
        <taxon>rosids</taxon>
        <taxon>fabids</taxon>
        <taxon>Malpighiales</taxon>
        <taxon>Salicaceae</taxon>
        <taxon>Saliceae</taxon>
        <taxon>Salix</taxon>
    </lineage>
</organism>
<protein>
    <recommendedName>
        <fullName evidence="2">C2 domain-containing protein</fullName>
    </recommendedName>
</protein>
<dbReference type="SMART" id="SM00239">
    <property type="entry name" value="C2"/>
    <property type="match status" value="1"/>
</dbReference>
<feature type="compositionally biased region" description="Low complexity" evidence="1">
    <location>
        <begin position="164"/>
        <end position="175"/>
    </location>
</feature>
<reference evidence="3 4" key="1">
    <citation type="journal article" date="2023" name="Int. J. Mol. Sci.">
        <title>De Novo Assembly and Annotation of 11 Diverse Shrub Willow (Salix) Genomes Reveals Novel Gene Organization in Sex-Linked Regions.</title>
        <authorList>
            <person name="Hyden B."/>
            <person name="Feng K."/>
            <person name="Yates T.B."/>
            <person name="Jawdy S."/>
            <person name="Cereghino C."/>
            <person name="Smart L.B."/>
            <person name="Muchero W."/>
        </authorList>
    </citation>
    <scope>NUCLEOTIDE SEQUENCE [LARGE SCALE GENOMIC DNA]</scope>
    <source>
        <tissue evidence="3">Shoot tip</tissue>
    </source>
</reference>
<feature type="region of interest" description="Disordered" evidence="1">
    <location>
        <begin position="141"/>
        <end position="290"/>
    </location>
</feature>
<dbReference type="Proteomes" id="UP001162972">
    <property type="component" value="Chromosome 13"/>
</dbReference>
<accession>A0AAD6PM44</accession>
<feature type="compositionally biased region" description="Acidic residues" evidence="1">
    <location>
        <begin position="265"/>
        <end position="274"/>
    </location>
</feature>
<keyword evidence="4" id="KW-1185">Reference proteome</keyword>
<dbReference type="CDD" id="cd04022">
    <property type="entry name" value="C2A_MCTP_PRT_plant"/>
    <property type="match status" value="1"/>
</dbReference>
<gene>
    <name evidence="3" type="ORF">OIU84_017756</name>
</gene>
<evidence type="ECO:0000313" key="4">
    <source>
        <dbReference type="Proteomes" id="UP001162972"/>
    </source>
</evidence>
<dbReference type="PANTHER" id="PTHR31425">
    <property type="entry name" value="PHOSPHORIBOSYLANTHRANILATE TRANSFERASE ISOFORM 1"/>
    <property type="match status" value="1"/>
</dbReference>
<feature type="compositionally biased region" description="Low complexity" evidence="1">
    <location>
        <begin position="207"/>
        <end position="222"/>
    </location>
</feature>
<dbReference type="AlphaFoldDB" id="A0AAD6PM44"/>
<evidence type="ECO:0000259" key="2">
    <source>
        <dbReference type="PROSITE" id="PS50004"/>
    </source>
</evidence>
<dbReference type="InterPro" id="IPR035892">
    <property type="entry name" value="C2_domain_sf"/>
</dbReference>
<sequence>MATKQKLIVEVVDARNLLPKDGHGSSSPYVVIDFYGQRKRTRSAIRDLNPAWNETLEFNVGKPSNVFGDMLELEVFHDKNHGPTRRINHLGRLKLSSSQFVRRGEEALIYYPLEKKYALSFIQGEIGLKIYYQDEVIPPPQPAAAQEEEAKAGTKQESPPPQPAEEAAVTAESETLQPAEAQKSDAEAGATTEPNKEQPAEEATSNEEPPAQAEAEAPAAAAAPPPPDNAPPPESDVAPSPPPQGPCGQNKEDPSPTSTAVNEPVQEDGDDIDQELPSSKWGPAPPEIMAASTGSFHDIQVSGMNAPRPIIRPVLAPTSNYTLEPQESISIERIEVSNSRVQSKPARKTSCFEWDQTFAFGRDAPDSSSVVEISVWDPHGPNPSEMAA</sequence>